<evidence type="ECO:0000256" key="2">
    <source>
        <dbReference type="ARBA" id="ARBA00010617"/>
    </source>
</evidence>
<gene>
    <name evidence="9" type="ORF">BJX67DRAFT_386495</name>
</gene>
<evidence type="ECO:0000256" key="3">
    <source>
        <dbReference type="ARBA" id="ARBA00022617"/>
    </source>
</evidence>
<keyword evidence="6" id="KW-0408">Iron</keyword>
<dbReference type="Gene3D" id="1.10.630.10">
    <property type="entry name" value="Cytochrome P450"/>
    <property type="match status" value="1"/>
</dbReference>
<keyword evidence="5" id="KW-0560">Oxidoreductase</keyword>
<keyword evidence="10" id="KW-1185">Reference proteome</keyword>
<comment type="cofactor">
    <cofactor evidence="1">
        <name>heme</name>
        <dbReference type="ChEBI" id="CHEBI:30413"/>
    </cofactor>
</comment>
<dbReference type="Proteomes" id="UP001610432">
    <property type="component" value="Unassembled WGS sequence"/>
</dbReference>
<dbReference type="InterPro" id="IPR036396">
    <property type="entry name" value="Cyt_P450_sf"/>
</dbReference>
<keyword evidence="4" id="KW-0479">Metal-binding</keyword>
<reference evidence="9 10" key="1">
    <citation type="submission" date="2024-07" db="EMBL/GenBank/DDBJ databases">
        <title>Section-level genome sequencing and comparative genomics of Aspergillus sections Usti and Cavernicolus.</title>
        <authorList>
            <consortium name="Lawrence Berkeley National Laboratory"/>
            <person name="Nybo J.L."/>
            <person name="Vesth T.C."/>
            <person name="Theobald S."/>
            <person name="Frisvad J.C."/>
            <person name="Larsen T.O."/>
            <person name="Kjaerboelling I."/>
            <person name="Rothschild-Mancinelli K."/>
            <person name="Lyhne E.K."/>
            <person name="Kogle M.E."/>
            <person name="Barry K."/>
            <person name="Clum A."/>
            <person name="Na H."/>
            <person name="Ledsgaard L."/>
            <person name="Lin J."/>
            <person name="Lipzen A."/>
            <person name="Kuo A."/>
            <person name="Riley R."/>
            <person name="Mondo S."/>
            <person name="Labutti K."/>
            <person name="Haridas S."/>
            <person name="Pangalinan J."/>
            <person name="Salamov A.A."/>
            <person name="Simmons B.A."/>
            <person name="Magnuson J.K."/>
            <person name="Chen J."/>
            <person name="Drula E."/>
            <person name="Henrissat B."/>
            <person name="Wiebenga A."/>
            <person name="Lubbers R.J."/>
            <person name="Gomes A.C."/>
            <person name="Macurrencykelacurrency M.R."/>
            <person name="Stajich J."/>
            <person name="Grigoriev I.V."/>
            <person name="Mortensen U.H."/>
            <person name="De Vries R.P."/>
            <person name="Baker S.E."/>
            <person name="Andersen M.R."/>
        </authorList>
    </citation>
    <scope>NUCLEOTIDE SEQUENCE [LARGE SCALE GENOMIC DNA]</scope>
    <source>
        <strain evidence="9 10">CBS 449.75</strain>
    </source>
</reference>
<evidence type="ECO:0000313" key="9">
    <source>
        <dbReference type="EMBL" id="KAL2859925.1"/>
    </source>
</evidence>
<feature type="transmembrane region" description="Helical" evidence="8">
    <location>
        <begin position="14"/>
        <end position="35"/>
    </location>
</feature>
<evidence type="ECO:0000256" key="4">
    <source>
        <dbReference type="ARBA" id="ARBA00022723"/>
    </source>
</evidence>
<keyword evidence="8" id="KW-0812">Transmembrane</keyword>
<comment type="caution">
    <text evidence="9">The sequence shown here is derived from an EMBL/GenBank/DDBJ whole genome shotgun (WGS) entry which is preliminary data.</text>
</comment>
<comment type="similarity">
    <text evidence="2">Belongs to the cytochrome P450 family.</text>
</comment>
<name>A0ABR4L5V3_9EURO</name>
<protein>
    <recommendedName>
        <fullName evidence="11">Cytochrome P450</fullName>
    </recommendedName>
</protein>
<dbReference type="InterPro" id="IPR050121">
    <property type="entry name" value="Cytochrome_P450_monoxygenase"/>
</dbReference>
<evidence type="ECO:0000256" key="6">
    <source>
        <dbReference type="ARBA" id="ARBA00023004"/>
    </source>
</evidence>
<proteinExistence type="inferred from homology"/>
<evidence type="ECO:0008006" key="11">
    <source>
        <dbReference type="Google" id="ProtNLM"/>
    </source>
</evidence>
<keyword evidence="7" id="KW-0503">Monooxygenase</keyword>
<sequence>MENFLPPDGGSRTAFTGVGIVILYSLGLIVHRLLLSPVAGFPWPKLAAVTNWYELYYDVVKKGKYVFEIEKMHDSYGPIVRISPHELSIRDPDYYNELYVSGSVRPSDRYDGFARGIMDMEGSHMVTIGHDHHRKRREPLEPYFSRSGVTKLEPMVAELVE</sequence>
<evidence type="ECO:0000256" key="5">
    <source>
        <dbReference type="ARBA" id="ARBA00023002"/>
    </source>
</evidence>
<dbReference type="PANTHER" id="PTHR24305:SF157">
    <property type="entry name" value="N-ACETYLTRYPTOPHAN 6-HYDROXYLASE IVOC-RELATED"/>
    <property type="match status" value="1"/>
</dbReference>
<evidence type="ECO:0000256" key="1">
    <source>
        <dbReference type="ARBA" id="ARBA00001971"/>
    </source>
</evidence>
<dbReference type="PANTHER" id="PTHR24305">
    <property type="entry name" value="CYTOCHROME P450"/>
    <property type="match status" value="1"/>
</dbReference>
<keyword evidence="8" id="KW-0472">Membrane</keyword>
<accession>A0ABR4L5V3</accession>
<evidence type="ECO:0000256" key="7">
    <source>
        <dbReference type="ARBA" id="ARBA00023033"/>
    </source>
</evidence>
<dbReference type="SUPFAM" id="SSF48264">
    <property type="entry name" value="Cytochrome P450"/>
    <property type="match status" value="1"/>
</dbReference>
<keyword evidence="3" id="KW-0349">Heme</keyword>
<dbReference type="GeneID" id="98149148"/>
<keyword evidence="8" id="KW-1133">Transmembrane helix</keyword>
<evidence type="ECO:0000313" key="10">
    <source>
        <dbReference type="Proteomes" id="UP001610432"/>
    </source>
</evidence>
<evidence type="ECO:0000256" key="8">
    <source>
        <dbReference type="SAM" id="Phobius"/>
    </source>
</evidence>
<dbReference type="RefSeq" id="XP_070880481.1">
    <property type="nucleotide sequence ID" value="XM_071034076.1"/>
</dbReference>
<organism evidence="9 10">
    <name type="scientific">Aspergillus lucknowensis</name>
    <dbReference type="NCBI Taxonomy" id="176173"/>
    <lineage>
        <taxon>Eukaryota</taxon>
        <taxon>Fungi</taxon>
        <taxon>Dikarya</taxon>
        <taxon>Ascomycota</taxon>
        <taxon>Pezizomycotina</taxon>
        <taxon>Eurotiomycetes</taxon>
        <taxon>Eurotiomycetidae</taxon>
        <taxon>Eurotiales</taxon>
        <taxon>Aspergillaceae</taxon>
        <taxon>Aspergillus</taxon>
        <taxon>Aspergillus subgen. Nidulantes</taxon>
    </lineage>
</organism>
<dbReference type="EMBL" id="JBFXLQ010000094">
    <property type="protein sequence ID" value="KAL2859925.1"/>
    <property type="molecule type" value="Genomic_DNA"/>
</dbReference>